<dbReference type="Gene3D" id="3.40.449.10">
    <property type="entry name" value="Phosphoenolpyruvate Carboxykinase, domain 1"/>
    <property type="match status" value="1"/>
</dbReference>
<dbReference type="SUPFAM" id="SSF68923">
    <property type="entry name" value="PEP carboxykinase N-terminal domain"/>
    <property type="match status" value="1"/>
</dbReference>
<protein>
    <recommendedName>
        <fullName evidence="1">Phosphoenolpyruvate carboxykinase GTP-utilising N-terminal domain-containing protein</fullName>
    </recommendedName>
</protein>
<sequence length="71" mass="8109">MDKIDLQKLEGLNNQHVIKVVEKAIQLCKPAKVTVITDSKEDINYVRELALAIGEEKKLKMEGHTMHFDGY</sequence>
<proteinExistence type="predicted"/>
<dbReference type="Pfam" id="PF17297">
    <property type="entry name" value="PEPCK_N"/>
    <property type="match status" value="1"/>
</dbReference>
<organism evidence="2">
    <name type="scientific">marine sediment metagenome</name>
    <dbReference type="NCBI Taxonomy" id="412755"/>
    <lineage>
        <taxon>unclassified sequences</taxon>
        <taxon>metagenomes</taxon>
        <taxon>ecological metagenomes</taxon>
    </lineage>
</organism>
<name>X0ZQN8_9ZZZZ</name>
<accession>X0ZQN8</accession>
<reference evidence="2" key="1">
    <citation type="journal article" date="2014" name="Front. Microbiol.">
        <title>High frequency of phylogenetically diverse reductive dehalogenase-homologous genes in deep subseafloor sedimentary metagenomes.</title>
        <authorList>
            <person name="Kawai M."/>
            <person name="Futagami T."/>
            <person name="Toyoda A."/>
            <person name="Takaki Y."/>
            <person name="Nishi S."/>
            <person name="Hori S."/>
            <person name="Arai W."/>
            <person name="Tsubouchi T."/>
            <person name="Morono Y."/>
            <person name="Uchiyama I."/>
            <person name="Ito T."/>
            <person name="Fujiyama A."/>
            <person name="Inagaki F."/>
            <person name="Takami H."/>
        </authorList>
    </citation>
    <scope>NUCLEOTIDE SEQUENCE</scope>
    <source>
        <strain evidence="2">Expedition CK06-06</strain>
    </source>
</reference>
<dbReference type="GO" id="GO:0017076">
    <property type="term" value="F:purine nucleotide binding"/>
    <property type="evidence" value="ECO:0007669"/>
    <property type="project" value="InterPro"/>
</dbReference>
<evidence type="ECO:0000313" key="2">
    <source>
        <dbReference type="EMBL" id="GAG71990.1"/>
    </source>
</evidence>
<evidence type="ECO:0000259" key="1">
    <source>
        <dbReference type="Pfam" id="PF17297"/>
    </source>
</evidence>
<dbReference type="GO" id="GO:0004611">
    <property type="term" value="F:phosphoenolpyruvate carboxykinase activity"/>
    <property type="evidence" value="ECO:0007669"/>
    <property type="project" value="InterPro"/>
</dbReference>
<dbReference type="EMBL" id="BART01000411">
    <property type="protein sequence ID" value="GAG71990.1"/>
    <property type="molecule type" value="Genomic_DNA"/>
</dbReference>
<comment type="caution">
    <text evidence="2">The sequence shown here is derived from an EMBL/GenBank/DDBJ whole genome shotgun (WGS) entry which is preliminary data.</text>
</comment>
<dbReference type="AlphaFoldDB" id="X0ZQN8"/>
<dbReference type="GO" id="GO:0006094">
    <property type="term" value="P:gluconeogenesis"/>
    <property type="evidence" value="ECO:0007669"/>
    <property type="project" value="InterPro"/>
</dbReference>
<gene>
    <name evidence="2" type="ORF">S01H4_02011</name>
</gene>
<dbReference type="InterPro" id="IPR008210">
    <property type="entry name" value="PEP_carboxykinase_N"/>
</dbReference>
<feature type="domain" description="Phosphoenolpyruvate carboxykinase GTP-utilising N-terminal" evidence="1">
    <location>
        <begin position="21"/>
        <end position="70"/>
    </location>
</feature>
<dbReference type="InterPro" id="IPR035078">
    <property type="entry name" value="PEP_carboxykinase_GTP_N"/>
</dbReference>